<dbReference type="PROSITE" id="PS50928">
    <property type="entry name" value="ABC_TM1"/>
    <property type="match status" value="1"/>
</dbReference>
<proteinExistence type="inferred from homology"/>
<evidence type="ECO:0000259" key="9">
    <source>
        <dbReference type="PROSITE" id="PS50928"/>
    </source>
</evidence>
<keyword evidence="11" id="KW-1185">Reference proteome</keyword>
<evidence type="ECO:0000256" key="3">
    <source>
        <dbReference type="ARBA" id="ARBA00022475"/>
    </source>
</evidence>
<feature type="transmembrane region" description="Helical" evidence="7">
    <location>
        <begin position="135"/>
        <end position="156"/>
    </location>
</feature>
<evidence type="ECO:0000256" key="5">
    <source>
        <dbReference type="ARBA" id="ARBA00022989"/>
    </source>
</evidence>
<evidence type="ECO:0000256" key="1">
    <source>
        <dbReference type="ARBA" id="ARBA00004651"/>
    </source>
</evidence>
<feature type="transmembrane region" description="Helical" evidence="7">
    <location>
        <begin position="102"/>
        <end position="123"/>
    </location>
</feature>
<evidence type="ECO:0000313" key="11">
    <source>
        <dbReference type="Proteomes" id="UP001165586"/>
    </source>
</evidence>
<comment type="similarity">
    <text evidence="7">Belongs to the binding-protein-dependent transport system permease family.</text>
</comment>
<organism evidence="10 11">
    <name type="scientific">Herbiconiux daphne</name>
    <dbReference type="NCBI Taxonomy" id="2970914"/>
    <lineage>
        <taxon>Bacteria</taxon>
        <taxon>Bacillati</taxon>
        <taxon>Actinomycetota</taxon>
        <taxon>Actinomycetes</taxon>
        <taxon>Micrococcales</taxon>
        <taxon>Microbacteriaceae</taxon>
        <taxon>Herbiconiux</taxon>
    </lineage>
</organism>
<keyword evidence="6 7" id="KW-0472">Membrane</keyword>
<keyword evidence="4 7" id="KW-0812">Transmembrane</keyword>
<dbReference type="PANTHER" id="PTHR30193:SF44">
    <property type="entry name" value="LACTOSE TRANSPORT SYSTEM PERMEASE PROTEIN LACF"/>
    <property type="match status" value="1"/>
</dbReference>
<accession>A0ABT2GXW4</accession>
<name>A0ABT2GXW4_9MICO</name>
<evidence type="ECO:0000256" key="7">
    <source>
        <dbReference type="RuleBase" id="RU363032"/>
    </source>
</evidence>
<feature type="transmembrane region" description="Helical" evidence="7">
    <location>
        <begin position="251"/>
        <end position="270"/>
    </location>
</feature>
<keyword evidence="2 7" id="KW-0813">Transport</keyword>
<dbReference type="Gene3D" id="1.10.3720.10">
    <property type="entry name" value="MetI-like"/>
    <property type="match status" value="1"/>
</dbReference>
<feature type="region of interest" description="Disordered" evidence="8">
    <location>
        <begin position="1"/>
        <end position="31"/>
    </location>
</feature>
<dbReference type="EMBL" id="JANLCJ010000001">
    <property type="protein sequence ID" value="MCS5732799.1"/>
    <property type="molecule type" value="Genomic_DNA"/>
</dbReference>
<evidence type="ECO:0000256" key="8">
    <source>
        <dbReference type="SAM" id="MobiDB-lite"/>
    </source>
</evidence>
<dbReference type="Proteomes" id="UP001165586">
    <property type="component" value="Unassembled WGS sequence"/>
</dbReference>
<evidence type="ECO:0000256" key="2">
    <source>
        <dbReference type="ARBA" id="ARBA00022448"/>
    </source>
</evidence>
<reference evidence="10" key="1">
    <citation type="submission" date="2022-08" db="EMBL/GenBank/DDBJ databases">
        <authorList>
            <person name="Deng Y."/>
            <person name="Han X.-F."/>
            <person name="Zhang Y.-Q."/>
        </authorList>
    </citation>
    <scope>NUCLEOTIDE SEQUENCE</scope>
    <source>
        <strain evidence="10">CPCC 203386</strain>
    </source>
</reference>
<dbReference type="CDD" id="cd06261">
    <property type="entry name" value="TM_PBP2"/>
    <property type="match status" value="1"/>
</dbReference>
<dbReference type="InterPro" id="IPR035906">
    <property type="entry name" value="MetI-like_sf"/>
</dbReference>
<keyword evidence="3" id="KW-1003">Cell membrane</keyword>
<sequence>MTTEATRAMVSERETRAPKPPKTPRRKSLGNIGRGGREAWLLVLPALIPVVLFSVYPLVQGILLGFTDAKAGLGQVVTFNGVDNYVKLLGNELFWNSFRIGLIWAFGVTILQFFAALGLALLLNLDIKFRWLARTLALVPWAMPPVIIAIMWRLMLNPTYGPINGFLRAIGLPGDTNWLGDFSTALPAVIVVGVWAGMPQTTITLLAGLQNVSADLHEAAAIDGANALQRFWHITLPALRPVIVAITTLDLIWNFNSFALVYVLTAGGPGGQTMLPMLFAYNEAFRYGNFGYAAAMGNVMVVVIAAFLFFYLRSQARSRLS</sequence>
<dbReference type="SUPFAM" id="SSF161098">
    <property type="entry name" value="MetI-like"/>
    <property type="match status" value="1"/>
</dbReference>
<feature type="transmembrane region" description="Helical" evidence="7">
    <location>
        <begin position="39"/>
        <end position="59"/>
    </location>
</feature>
<feature type="domain" description="ABC transmembrane type-1" evidence="9">
    <location>
        <begin position="98"/>
        <end position="311"/>
    </location>
</feature>
<dbReference type="InterPro" id="IPR000515">
    <property type="entry name" value="MetI-like"/>
</dbReference>
<comment type="caution">
    <text evidence="10">The sequence shown here is derived from an EMBL/GenBank/DDBJ whole genome shotgun (WGS) entry which is preliminary data.</text>
</comment>
<dbReference type="RefSeq" id="WP_259537453.1">
    <property type="nucleotide sequence ID" value="NZ_JANLCJ010000001.1"/>
</dbReference>
<protein>
    <submittedName>
        <fullName evidence="10">Sugar ABC transporter permease</fullName>
    </submittedName>
</protein>
<dbReference type="PANTHER" id="PTHR30193">
    <property type="entry name" value="ABC TRANSPORTER PERMEASE PROTEIN"/>
    <property type="match status" value="1"/>
</dbReference>
<evidence type="ECO:0000256" key="6">
    <source>
        <dbReference type="ARBA" id="ARBA00023136"/>
    </source>
</evidence>
<dbReference type="Pfam" id="PF00528">
    <property type="entry name" value="BPD_transp_1"/>
    <property type="match status" value="1"/>
</dbReference>
<gene>
    <name evidence="10" type="ORF">N1032_03460</name>
</gene>
<keyword evidence="5 7" id="KW-1133">Transmembrane helix</keyword>
<evidence type="ECO:0000313" key="10">
    <source>
        <dbReference type="EMBL" id="MCS5732799.1"/>
    </source>
</evidence>
<evidence type="ECO:0000256" key="4">
    <source>
        <dbReference type="ARBA" id="ARBA00022692"/>
    </source>
</evidence>
<feature type="transmembrane region" description="Helical" evidence="7">
    <location>
        <begin position="176"/>
        <end position="196"/>
    </location>
</feature>
<dbReference type="InterPro" id="IPR051393">
    <property type="entry name" value="ABC_transporter_permease"/>
</dbReference>
<comment type="subcellular location">
    <subcellularLocation>
        <location evidence="1 7">Cell membrane</location>
        <topology evidence="1 7">Multi-pass membrane protein</topology>
    </subcellularLocation>
</comment>
<feature type="transmembrane region" description="Helical" evidence="7">
    <location>
        <begin position="290"/>
        <end position="312"/>
    </location>
</feature>